<feature type="domain" description="Exocyst complex subunit EXOC6/Sec15 C-terminal" evidence="7">
    <location>
        <begin position="410"/>
        <end position="759"/>
    </location>
</feature>
<dbReference type="FunFam" id="1.20.58.670:FF:000001">
    <property type="entry name" value="Exocyst complex component"/>
    <property type="match status" value="1"/>
</dbReference>
<evidence type="ECO:0000256" key="3">
    <source>
        <dbReference type="ARBA" id="ARBA00022483"/>
    </source>
</evidence>
<feature type="compositionally biased region" description="Basic and acidic residues" evidence="6">
    <location>
        <begin position="236"/>
        <end position="248"/>
    </location>
</feature>
<sequence length="800" mass="91981">MASAETAAEHERILREIESTDTNCIGPTLRSVYDGQEHGLFMEKLEGRIRNHDREIEKMCNHHFQGFVDSITELLKVRGEAQKLKSQVTETNQKLQHDGRVLLTTMDELRCCRLQQRNIATTIDKLTHCLPVLEMYSRLQEQMRAKRYYPALCTLEQLEQNCLPKAGQYRFCAIMAENIPVLRTHIRDVSMSDLKDFLESIRKHSDKIGETAIKQAQVRSSLAVTRQQRAGSAWRLRKEVGSGTEMDRSGGSPLSEEDSGILDVEDEDDEEVPGAQDLVDFSPVYRCLHIYTVLGARDTFENYYRKQRRKQARLVLQPHSNMHETLEGYRQYFNQIVGFFVVEDHILHTTKGLVNRAYVEELWELALSKTIAALRTHSSFCTDPDLILDLKSLIVLFADTLQGYGFPVNQLFDMVLEMRDQYGEILLKKWNQSFRKILDQDNYSPIPTATEEEYQQITSQFPFKDSELDMMPFPKKFPFSEFVPKVYSQLKEFIYACLKYSEDLHLSSTEIDDMIRKSTNLLLTRTLSNCLQYAIKKKNVGLAELVQIIVNTTHLELSCHCLEEFISNITNVPPDTVNITKLYGTSTFKDARHAAEEEIYTNLNLKIDQFLQLADYDWMATQAGGEASDYLSDLIAFLCSTFAVFTHLPGKVAQTACMSACKHLSTSLLQLLLEADVRQVSMGALQQFNVDVKECERFARAGPVPGFQGDTLLLAFIDLRQLLDLFTQWDWSTYLADYGRPTCKYLRVSPHTALTLLEKMKDTSRKNNMFAQFRKHERDKQKLIDTVVKQLRNLIASHQT</sequence>
<dbReference type="AlphaFoldDB" id="A0A7J6B2V9"/>
<gene>
    <name evidence="9" type="ORF">AMELA_G00064050</name>
</gene>
<dbReference type="PANTHER" id="PTHR12702:SF3">
    <property type="entry name" value="EXOCYST COMPLEX COMPONENT 6B"/>
    <property type="match status" value="1"/>
</dbReference>
<dbReference type="InterPro" id="IPR042044">
    <property type="entry name" value="EXOC6PINT-1/Sec15/Tip20_C_dom2"/>
</dbReference>
<comment type="similarity">
    <text evidence="1 4">Belongs to the SEC15 family.</text>
</comment>
<keyword evidence="2 4" id="KW-0813">Transport</keyword>
<protein>
    <recommendedName>
        <fullName evidence="4">Exocyst complex component</fullName>
    </recommendedName>
</protein>
<proteinExistence type="inferred from homology"/>
<organism evidence="9 10">
    <name type="scientific">Ameiurus melas</name>
    <name type="common">Black bullhead</name>
    <name type="synonym">Silurus melas</name>
    <dbReference type="NCBI Taxonomy" id="219545"/>
    <lineage>
        <taxon>Eukaryota</taxon>
        <taxon>Metazoa</taxon>
        <taxon>Chordata</taxon>
        <taxon>Craniata</taxon>
        <taxon>Vertebrata</taxon>
        <taxon>Euteleostomi</taxon>
        <taxon>Actinopterygii</taxon>
        <taxon>Neopterygii</taxon>
        <taxon>Teleostei</taxon>
        <taxon>Ostariophysi</taxon>
        <taxon>Siluriformes</taxon>
        <taxon>Ictaluridae</taxon>
        <taxon>Ameiurus</taxon>
    </lineage>
</organism>
<dbReference type="GO" id="GO:0000145">
    <property type="term" value="C:exocyst"/>
    <property type="evidence" value="ECO:0007669"/>
    <property type="project" value="UniProtKB-UniRule"/>
</dbReference>
<dbReference type="InterPro" id="IPR048359">
    <property type="entry name" value="EXOC6_Sec15_N"/>
</dbReference>
<dbReference type="GO" id="GO:0006886">
    <property type="term" value="P:intracellular protein transport"/>
    <property type="evidence" value="ECO:0007669"/>
    <property type="project" value="InterPro"/>
</dbReference>
<evidence type="ECO:0000259" key="7">
    <source>
        <dbReference type="Pfam" id="PF04091"/>
    </source>
</evidence>
<keyword evidence="5" id="KW-0175">Coiled coil</keyword>
<accession>A0A7J6B2V9</accession>
<dbReference type="PANTHER" id="PTHR12702">
    <property type="entry name" value="SEC15"/>
    <property type="match status" value="1"/>
</dbReference>
<dbReference type="Pfam" id="PF20651">
    <property type="entry name" value="EXOC6_Sec15_N"/>
    <property type="match status" value="1"/>
</dbReference>
<dbReference type="Gene3D" id="1.10.357.30">
    <property type="entry name" value="Exocyst complex subunit Sec15 C-terminal domain, N-terminal subdomain"/>
    <property type="match status" value="1"/>
</dbReference>
<feature type="coiled-coil region" evidence="5">
    <location>
        <begin position="42"/>
        <end position="94"/>
    </location>
</feature>
<evidence type="ECO:0000313" key="9">
    <source>
        <dbReference type="EMBL" id="KAF4089226.1"/>
    </source>
</evidence>
<dbReference type="Gene3D" id="1.20.58.670">
    <property type="entry name" value="Dsl1p vesicle tethering complex, Tip20p subunit, domain D"/>
    <property type="match status" value="1"/>
</dbReference>
<evidence type="ECO:0000256" key="4">
    <source>
        <dbReference type="PIRNR" id="PIRNR025007"/>
    </source>
</evidence>
<comment type="function">
    <text evidence="4">Component of the exocyst complex involved in the docking of exocytic vesicles with fusion sites on the plasma membrane.</text>
</comment>
<dbReference type="GO" id="GO:0005886">
    <property type="term" value="C:plasma membrane"/>
    <property type="evidence" value="ECO:0007669"/>
    <property type="project" value="UniProtKB-ARBA"/>
</dbReference>
<dbReference type="GO" id="GO:0090522">
    <property type="term" value="P:vesicle tethering involved in exocytosis"/>
    <property type="evidence" value="ECO:0007669"/>
    <property type="project" value="UniProtKB-UniRule"/>
</dbReference>
<dbReference type="Pfam" id="PF04091">
    <property type="entry name" value="Sec15_C"/>
    <property type="match status" value="1"/>
</dbReference>
<feature type="region of interest" description="Disordered" evidence="6">
    <location>
        <begin position="233"/>
        <end position="259"/>
    </location>
</feature>
<comment type="caution">
    <text evidence="9">The sequence shown here is derived from an EMBL/GenBank/DDBJ whole genome shotgun (WGS) entry which is preliminary data.</text>
</comment>
<feature type="domain" description="Exocyst complex component EXOC6/Sec15 N-terminal" evidence="8">
    <location>
        <begin position="44"/>
        <end position="213"/>
    </location>
</feature>
<dbReference type="InterPro" id="IPR046361">
    <property type="entry name" value="EXOC6/Sec15_C"/>
</dbReference>
<evidence type="ECO:0000256" key="1">
    <source>
        <dbReference type="ARBA" id="ARBA00007944"/>
    </source>
</evidence>
<keyword evidence="10" id="KW-1185">Reference proteome</keyword>
<dbReference type="InterPro" id="IPR042045">
    <property type="entry name" value="EXOC6/Sec15_C_dom1"/>
</dbReference>
<dbReference type="EMBL" id="JAAGNN010000005">
    <property type="protein sequence ID" value="KAF4089226.1"/>
    <property type="molecule type" value="Genomic_DNA"/>
</dbReference>
<evidence type="ECO:0000256" key="2">
    <source>
        <dbReference type="ARBA" id="ARBA00022448"/>
    </source>
</evidence>
<dbReference type="FunFam" id="1.10.357.30:FF:000001">
    <property type="entry name" value="Exocyst complex component"/>
    <property type="match status" value="1"/>
</dbReference>
<evidence type="ECO:0000259" key="8">
    <source>
        <dbReference type="Pfam" id="PF20651"/>
    </source>
</evidence>
<evidence type="ECO:0000256" key="5">
    <source>
        <dbReference type="SAM" id="Coils"/>
    </source>
</evidence>
<name>A0A7J6B2V9_AMEME</name>
<evidence type="ECO:0000313" key="10">
    <source>
        <dbReference type="Proteomes" id="UP000593565"/>
    </source>
</evidence>
<evidence type="ECO:0000256" key="6">
    <source>
        <dbReference type="SAM" id="MobiDB-lite"/>
    </source>
</evidence>
<dbReference type="InterPro" id="IPR007225">
    <property type="entry name" value="EXOC6/Sec15"/>
</dbReference>
<keyword evidence="3 4" id="KW-0268">Exocytosis</keyword>
<dbReference type="GO" id="GO:0006893">
    <property type="term" value="P:Golgi to plasma membrane transport"/>
    <property type="evidence" value="ECO:0007669"/>
    <property type="project" value="TreeGrafter"/>
</dbReference>
<dbReference type="PIRSF" id="PIRSF025007">
    <property type="entry name" value="Sec15"/>
    <property type="match status" value="1"/>
</dbReference>
<reference evidence="9 10" key="1">
    <citation type="submission" date="2020-02" db="EMBL/GenBank/DDBJ databases">
        <title>A chromosome-scale genome assembly of the black bullhead catfish (Ameiurus melas).</title>
        <authorList>
            <person name="Wen M."/>
            <person name="Zham M."/>
            <person name="Cabau C."/>
            <person name="Klopp C."/>
            <person name="Donnadieu C."/>
            <person name="Roques C."/>
            <person name="Bouchez O."/>
            <person name="Lampietro C."/>
            <person name="Jouanno E."/>
            <person name="Herpin A."/>
            <person name="Louis A."/>
            <person name="Berthelot C."/>
            <person name="Parey E."/>
            <person name="Roest-Crollius H."/>
            <person name="Braasch I."/>
            <person name="Postlethwait J."/>
            <person name="Robinson-Rechavi M."/>
            <person name="Echchiki A."/>
            <person name="Begum T."/>
            <person name="Montfort J."/>
            <person name="Schartl M."/>
            <person name="Bobe J."/>
            <person name="Guiguen Y."/>
        </authorList>
    </citation>
    <scope>NUCLEOTIDE SEQUENCE [LARGE SCALE GENOMIC DNA]</scope>
    <source>
        <strain evidence="9">M_S1</strain>
        <tissue evidence="9">Blood</tissue>
    </source>
</reference>
<dbReference type="Proteomes" id="UP000593565">
    <property type="component" value="Unassembled WGS sequence"/>
</dbReference>